<evidence type="ECO:0000256" key="8">
    <source>
        <dbReference type="ARBA" id="ARBA00023295"/>
    </source>
</evidence>
<dbReference type="GO" id="GO:0004571">
    <property type="term" value="F:mannosyl-oligosaccharide 1,2-alpha-mannosidase activity"/>
    <property type="evidence" value="ECO:0007669"/>
    <property type="project" value="UniProtKB-EC"/>
</dbReference>
<evidence type="ECO:0000256" key="15">
    <source>
        <dbReference type="SAM" id="SignalP"/>
    </source>
</evidence>
<dbReference type="GO" id="GO:0005509">
    <property type="term" value="F:calcium ion binding"/>
    <property type="evidence" value="ECO:0007669"/>
    <property type="project" value="InterPro"/>
</dbReference>
<comment type="similarity">
    <text evidence="3 14">Belongs to the glycosyl hydrolase 47 family.</text>
</comment>
<dbReference type="InterPro" id="IPR050749">
    <property type="entry name" value="Glycosyl_Hydrolase_47"/>
</dbReference>
<feature type="chain" id="PRO_5025367491" description="alpha-1,2-Mannosidase" evidence="15">
    <location>
        <begin position="21"/>
        <end position="516"/>
    </location>
</feature>
<comment type="catalytic activity">
    <reaction evidence="9">
        <text>N(4)-(alpha-D-Man-(1-&gt;2)-alpha-D-Man-(1-&gt;2)-alpha-D-Man-(1-&gt;3)-[alpha-D-Man-(1-&gt;3)-[alpha-D-Man-(1-&gt;2)-alpha-D-Man-(1-&gt;6)]-alpha-D-Man-(1-&gt;6)]-beta-D-Man-(1-&gt;4)-beta-D-GlcNAc-(1-&gt;4)-beta-D-GlcNAc)-L-asparaginyl-[protein] (N-glucan mannose isomer 8A1,2,3B1,3) + 3 H2O = N(4)-(alpha-D-Man-(1-&gt;3)-[alpha-D-Man-(1-&gt;3)-[alpha-D-Man-(1-&gt;6)]-alpha-D-Man-(1-&gt;6)]-beta-D-Man-(1-&gt;4)-beta-D-GlcNAc-(1-&gt;4)-beta-D-GlcNAc)-L-asparaginyl-[protein] (N-glucan mannose isomer 5A1,2) + 3 beta-D-mannose</text>
        <dbReference type="Rhea" id="RHEA:56028"/>
        <dbReference type="Rhea" id="RHEA-COMP:14358"/>
        <dbReference type="Rhea" id="RHEA-COMP:14367"/>
        <dbReference type="ChEBI" id="CHEBI:15377"/>
        <dbReference type="ChEBI" id="CHEBI:28563"/>
        <dbReference type="ChEBI" id="CHEBI:59087"/>
        <dbReference type="ChEBI" id="CHEBI:60628"/>
        <dbReference type="EC" id="3.2.1.113"/>
    </reaction>
</comment>
<evidence type="ECO:0000256" key="2">
    <source>
        <dbReference type="ARBA" id="ARBA00004922"/>
    </source>
</evidence>
<comment type="pathway">
    <text evidence="2">Protein modification; protein glycosylation.</text>
</comment>
<dbReference type="OrthoDB" id="8118055at2759"/>
<evidence type="ECO:0000256" key="6">
    <source>
        <dbReference type="ARBA" id="ARBA00023157"/>
    </source>
</evidence>
<dbReference type="InterPro" id="IPR012341">
    <property type="entry name" value="6hp_glycosidase-like_sf"/>
</dbReference>
<evidence type="ECO:0000256" key="11">
    <source>
        <dbReference type="PIRSR" id="PIRSR601382-1"/>
    </source>
</evidence>
<feature type="active site" evidence="11">
    <location>
        <position position="411"/>
    </location>
</feature>
<evidence type="ECO:0000256" key="13">
    <source>
        <dbReference type="PIRSR" id="PIRSR601382-3"/>
    </source>
</evidence>
<keyword evidence="5 14" id="KW-0378">Hydrolase</keyword>
<dbReference type="EMBL" id="ML977581">
    <property type="protein sequence ID" value="KAF2001707.1"/>
    <property type="molecule type" value="Genomic_DNA"/>
</dbReference>
<dbReference type="GO" id="GO:0005975">
    <property type="term" value="P:carbohydrate metabolic process"/>
    <property type="evidence" value="ECO:0007669"/>
    <property type="project" value="InterPro"/>
</dbReference>
<evidence type="ECO:0000256" key="14">
    <source>
        <dbReference type="RuleBase" id="RU361193"/>
    </source>
</evidence>
<dbReference type="Pfam" id="PF01532">
    <property type="entry name" value="Glyco_hydro_47"/>
    <property type="match status" value="1"/>
</dbReference>
<evidence type="ECO:0000256" key="9">
    <source>
        <dbReference type="ARBA" id="ARBA00047669"/>
    </source>
</evidence>
<keyword evidence="6 13" id="KW-1015">Disulfide bond</keyword>
<dbReference type="PANTHER" id="PTHR11742:SF101">
    <property type="entry name" value="MANNOSYL-OLIGOSACCHARIDE ALPHA-1,2-MANNOSIDASE 1B"/>
    <property type="match status" value="1"/>
</dbReference>
<keyword evidence="8 14" id="KW-0326">Glycosidase</keyword>
<dbReference type="AlphaFoldDB" id="A0A6A5WJT2"/>
<dbReference type="InterPro" id="IPR036026">
    <property type="entry name" value="Seven-hairpin_glycosidases"/>
</dbReference>
<organism evidence="16 17">
    <name type="scientific">Amniculicola lignicola CBS 123094</name>
    <dbReference type="NCBI Taxonomy" id="1392246"/>
    <lineage>
        <taxon>Eukaryota</taxon>
        <taxon>Fungi</taxon>
        <taxon>Dikarya</taxon>
        <taxon>Ascomycota</taxon>
        <taxon>Pezizomycotina</taxon>
        <taxon>Dothideomycetes</taxon>
        <taxon>Pleosporomycetidae</taxon>
        <taxon>Pleosporales</taxon>
        <taxon>Amniculicolaceae</taxon>
        <taxon>Amniculicola</taxon>
    </lineage>
</organism>
<dbReference type="Proteomes" id="UP000799779">
    <property type="component" value="Unassembled WGS sequence"/>
</dbReference>
<proteinExistence type="inferred from homology"/>
<evidence type="ECO:0000256" key="4">
    <source>
        <dbReference type="ARBA" id="ARBA00022729"/>
    </source>
</evidence>
<feature type="active site" evidence="11">
    <location>
        <position position="269"/>
    </location>
</feature>
<dbReference type="PANTHER" id="PTHR11742">
    <property type="entry name" value="MANNOSYL-OLIGOSACCHARIDE ALPHA-1,2-MANNOSIDASE-RELATED"/>
    <property type="match status" value="1"/>
</dbReference>
<keyword evidence="12" id="KW-0106">Calcium</keyword>
<dbReference type="FunFam" id="1.50.10.10:FF:000047">
    <property type="entry name" value="Mannosyl-oligosaccharide alpha-1,2-mannosidase"/>
    <property type="match status" value="1"/>
</dbReference>
<feature type="active site" description="Proton donor" evidence="11">
    <location>
        <position position="125"/>
    </location>
</feature>
<dbReference type="PRINTS" id="PR00747">
    <property type="entry name" value="GLYHDRLASE47"/>
</dbReference>
<gene>
    <name evidence="16" type="ORF">P154DRAFT_489618</name>
</gene>
<dbReference type="SUPFAM" id="SSF48225">
    <property type="entry name" value="Seven-hairpin glycosidases"/>
    <property type="match status" value="1"/>
</dbReference>
<dbReference type="UniPathway" id="UPA00378"/>
<evidence type="ECO:0000256" key="3">
    <source>
        <dbReference type="ARBA" id="ARBA00007658"/>
    </source>
</evidence>
<evidence type="ECO:0000256" key="1">
    <source>
        <dbReference type="ARBA" id="ARBA00001913"/>
    </source>
</evidence>
<keyword evidence="4 15" id="KW-0732">Signal</keyword>
<accession>A0A6A5WJT2</accession>
<dbReference type="Gene3D" id="1.50.10.10">
    <property type="match status" value="1"/>
</dbReference>
<dbReference type="GO" id="GO:0016020">
    <property type="term" value="C:membrane"/>
    <property type="evidence" value="ECO:0007669"/>
    <property type="project" value="InterPro"/>
</dbReference>
<feature type="disulfide bond" evidence="13">
    <location>
        <begin position="334"/>
        <end position="363"/>
    </location>
</feature>
<feature type="signal peptide" evidence="15">
    <location>
        <begin position="1"/>
        <end position="20"/>
    </location>
</feature>
<feature type="binding site" evidence="12">
    <location>
        <position position="502"/>
    </location>
    <ligand>
        <name>Ca(2+)</name>
        <dbReference type="ChEBI" id="CHEBI:29108"/>
    </ligand>
</feature>
<protein>
    <recommendedName>
        <fullName evidence="14">alpha-1,2-Mannosidase</fullName>
        <ecNumber evidence="14">3.2.1.-</ecNumber>
    </recommendedName>
</protein>
<dbReference type="GO" id="GO:0005783">
    <property type="term" value="C:endoplasmic reticulum"/>
    <property type="evidence" value="ECO:0007669"/>
    <property type="project" value="TreeGrafter"/>
</dbReference>
<keyword evidence="7" id="KW-0325">Glycoprotein</keyword>
<keyword evidence="12" id="KW-0479">Metal-binding</keyword>
<dbReference type="EC" id="3.2.1.-" evidence="14"/>
<evidence type="ECO:0000256" key="7">
    <source>
        <dbReference type="ARBA" id="ARBA00023180"/>
    </source>
</evidence>
<name>A0A6A5WJT2_9PLEO</name>
<sequence>MRRSSSSLLLLFFLPPLALALPHTPQTTAPEKRQYESPVTIDRAQAVIDAFRLSWDGYYKYAFPHDELHPVSNTFSDSRNGWGASAVDALSTALVMRQKDVVNQILEYIPTIDYTTTATEVSLFETTIRYLGGMISGYDLLSGPLADLAENKSNIAALLTQSINLANTLSYAFDTPSGIPYNGLYLPTRSVNPSPNGLATTGTLILEWTRLSDLTGNATYAFLAILAESYLLAPAPKWSEPWPGLLGTNIDVATGDFLDAEGGWVGGADSFYEYLIKMYIYDPERYALLRDRWILAADSSMEYLASKPLTRPDLAFIAAYNNRTVVKESQHLACFSGGNFILGGQVLGRQDYIDFGLALVEGCRATYTSTVTGIGPEIFGWDADKVPAGQESMFNASGFYILNSGYQLRPEVIESYYYAYRATSDRKYQDWAWEAFVVINQTTRVGSGFSSVRDVNKVGGGSKSNFMESFWFAEVLKYSYLIQTEGEEWQVGGKGDGWVWNTEAHPFKVAGKGGRR</sequence>
<keyword evidence="17" id="KW-1185">Reference proteome</keyword>
<evidence type="ECO:0000256" key="5">
    <source>
        <dbReference type="ARBA" id="ARBA00022801"/>
    </source>
</evidence>
<comment type="cofactor">
    <cofactor evidence="1 12">
        <name>Ca(2+)</name>
        <dbReference type="ChEBI" id="CHEBI:29108"/>
    </cofactor>
</comment>
<evidence type="ECO:0000256" key="12">
    <source>
        <dbReference type="PIRSR" id="PIRSR601382-2"/>
    </source>
</evidence>
<reference evidence="16" key="1">
    <citation type="journal article" date="2020" name="Stud. Mycol.">
        <title>101 Dothideomycetes genomes: a test case for predicting lifestyles and emergence of pathogens.</title>
        <authorList>
            <person name="Haridas S."/>
            <person name="Albert R."/>
            <person name="Binder M."/>
            <person name="Bloem J."/>
            <person name="Labutti K."/>
            <person name="Salamov A."/>
            <person name="Andreopoulos B."/>
            <person name="Baker S."/>
            <person name="Barry K."/>
            <person name="Bills G."/>
            <person name="Bluhm B."/>
            <person name="Cannon C."/>
            <person name="Castanera R."/>
            <person name="Culley D."/>
            <person name="Daum C."/>
            <person name="Ezra D."/>
            <person name="Gonzalez J."/>
            <person name="Henrissat B."/>
            <person name="Kuo A."/>
            <person name="Liang C."/>
            <person name="Lipzen A."/>
            <person name="Lutzoni F."/>
            <person name="Magnuson J."/>
            <person name="Mondo S."/>
            <person name="Nolan M."/>
            <person name="Ohm R."/>
            <person name="Pangilinan J."/>
            <person name="Park H.-J."/>
            <person name="Ramirez L."/>
            <person name="Alfaro M."/>
            <person name="Sun H."/>
            <person name="Tritt A."/>
            <person name="Yoshinaga Y."/>
            <person name="Zwiers L.-H."/>
            <person name="Turgeon B."/>
            <person name="Goodwin S."/>
            <person name="Spatafora J."/>
            <person name="Crous P."/>
            <person name="Grigoriev I."/>
        </authorList>
    </citation>
    <scope>NUCLEOTIDE SEQUENCE</scope>
    <source>
        <strain evidence="16">CBS 123094</strain>
    </source>
</reference>
<feature type="active site" description="Proton donor" evidence="11">
    <location>
        <position position="377"/>
    </location>
</feature>
<evidence type="ECO:0000256" key="10">
    <source>
        <dbReference type="ARBA" id="ARBA00048605"/>
    </source>
</evidence>
<comment type="catalytic activity">
    <reaction evidence="10">
        <text>N(4)-(alpha-D-Man-(1-&gt;2)-alpha-D-Man-(1-&gt;2)-alpha-D-Man-(1-&gt;3)-[alpha-D-Man-(1-&gt;2)-alpha-D-Man-(1-&gt;3)-[alpha-D-Man-(1-&gt;2)-alpha-D-Man-(1-&gt;6)]-alpha-D-Man-(1-&gt;6)]-beta-D-Man-(1-&gt;4)-beta-D-GlcNAc-(1-&gt;4)-beta-D-GlcNAc)-L-asparaginyl-[protein] (N-glucan mannose isomer 9A1,2,3B1,2,3) + 4 H2O = N(4)-(alpha-D-Man-(1-&gt;3)-[alpha-D-Man-(1-&gt;3)-[alpha-D-Man-(1-&gt;6)]-alpha-D-Man-(1-&gt;6)]-beta-D-Man-(1-&gt;4)-beta-D-GlcNAc-(1-&gt;4)-beta-D-GlcNAc)-L-asparaginyl-[protein] (N-glucan mannose isomer 5A1,2) + 4 beta-D-mannose</text>
        <dbReference type="Rhea" id="RHEA:56008"/>
        <dbReference type="Rhea" id="RHEA-COMP:14356"/>
        <dbReference type="Rhea" id="RHEA-COMP:14367"/>
        <dbReference type="ChEBI" id="CHEBI:15377"/>
        <dbReference type="ChEBI" id="CHEBI:28563"/>
        <dbReference type="ChEBI" id="CHEBI:59087"/>
        <dbReference type="ChEBI" id="CHEBI:139493"/>
        <dbReference type="EC" id="3.2.1.113"/>
    </reaction>
</comment>
<evidence type="ECO:0000313" key="16">
    <source>
        <dbReference type="EMBL" id="KAF2001707.1"/>
    </source>
</evidence>
<dbReference type="InterPro" id="IPR001382">
    <property type="entry name" value="Glyco_hydro_47"/>
</dbReference>
<evidence type="ECO:0000313" key="17">
    <source>
        <dbReference type="Proteomes" id="UP000799779"/>
    </source>
</evidence>
<dbReference type="GO" id="GO:0036503">
    <property type="term" value="P:ERAD pathway"/>
    <property type="evidence" value="ECO:0007669"/>
    <property type="project" value="UniProtKB-ARBA"/>
</dbReference>